<dbReference type="CDD" id="cd00118">
    <property type="entry name" value="LysM"/>
    <property type="match status" value="1"/>
</dbReference>
<feature type="region of interest" description="Disordered" evidence="2">
    <location>
        <begin position="129"/>
        <end position="181"/>
    </location>
</feature>
<dbReference type="Proteomes" id="UP001498421">
    <property type="component" value="Unassembled WGS sequence"/>
</dbReference>
<comment type="similarity">
    <text evidence="1">Belongs to the secreted LysM effector family.</text>
</comment>
<dbReference type="PANTHER" id="PTHR20932:SF8">
    <property type="entry name" value="LD22649P"/>
    <property type="match status" value="1"/>
</dbReference>
<evidence type="ECO:0000313" key="4">
    <source>
        <dbReference type="Proteomes" id="UP001498421"/>
    </source>
</evidence>
<dbReference type="EMBL" id="JAZAVK010000096">
    <property type="protein sequence ID" value="KAK7423782.1"/>
    <property type="molecule type" value="Genomic_DNA"/>
</dbReference>
<feature type="region of interest" description="Disordered" evidence="2">
    <location>
        <begin position="324"/>
        <end position="351"/>
    </location>
</feature>
<evidence type="ECO:0000256" key="1">
    <source>
        <dbReference type="ARBA" id="ARBA00044955"/>
    </source>
</evidence>
<feature type="compositionally biased region" description="Polar residues" evidence="2">
    <location>
        <begin position="421"/>
        <end position="435"/>
    </location>
</feature>
<feature type="region of interest" description="Disordered" evidence="2">
    <location>
        <begin position="568"/>
        <end position="629"/>
    </location>
</feature>
<feature type="region of interest" description="Disordered" evidence="2">
    <location>
        <begin position="1"/>
        <end position="100"/>
    </location>
</feature>
<protein>
    <submittedName>
        <fullName evidence="3">Sterol homeostasis protein</fullName>
    </submittedName>
</protein>
<feature type="compositionally biased region" description="Polar residues" evidence="2">
    <location>
        <begin position="139"/>
        <end position="162"/>
    </location>
</feature>
<keyword evidence="4" id="KW-1185">Reference proteome</keyword>
<feature type="compositionally biased region" description="Low complexity" evidence="2">
    <location>
        <begin position="598"/>
        <end position="622"/>
    </location>
</feature>
<feature type="region of interest" description="Disordered" evidence="2">
    <location>
        <begin position="396"/>
        <end position="438"/>
    </location>
</feature>
<name>A0ABR1HSI1_9HYPO</name>
<dbReference type="InterPro" id="IPR018392">
    <property type="entry name" value="LysM"/>
</dbReference>
<reference evidence="3 4" key="1">
    <citation type="journal article" date="2025" name="Microbiol. Resour. Announc.">
        <title>Draft genome sequences for Neonectria magnoliae and Neonectria punicea, canker pathogens of Liriodendron tulipifera and Acer saccharum in West Virginia.</title>
        <authorList>
            <person name="Petronek H.M."/>
            <person name="Kasson M.T."/>
            <person name="Metheny A.M."/>
            <person name="Stauder C.M."/>
            <person name="Lovett B."/>
            <person name="Lynch S.C."/>
            <person name="Garnas J.R."/>
            <person name="Kasson L.R."/>
            <person name="Stajich J.E."/>
        </authorList>
    </citation>
    <scope>NUCLEOTIDE SEQUENCE [LARGE SCALE GENOMIC DNA]</scope>
    <source>
        <strain evidence="3 4">NRRL 64651</strain>
    </source>
</reference>
<accession>A0ABR1HSI1</accession>
<gene>
    <name evidence="3" type="primary">ARV1</name>
    <name evidence="3" type="ORF">QQZ08_008937</name>
</gene>
<feature type="compositionally biased region" description="Polar residues" evidence="2">
    <location>
        <begin position="82"/>
        <end position="94"/>
    </location>
</feature>
<dbReference type="Gene3D" id="3.10.350.10">
    <property type="entry name" value="LysM domain"/>
    <property type="match status" value="1"/>
</dbReference>
<dbReference type="InterPro" id="IPR045030">
    <property type="entry name" value="LYSM1-4"/>
</dbReference>
<sequence>MTDQSRSARSSSHRSSSALAPGPRPSGSNPVRPRNRRLLSTVDDGNASDPDGETATRGRHSSSSSSTPAPSYGLLSAFSPANRRSASPLPTSRSAVGPNRAAGTANLTNFFNDSLTQSWASVQGFASSLIGDDGPSRGARSQSTTRAGSRTGTWGRNHSNSAPKKVLESWGPAPPHRMPSMDDIAAGSRAEREAALKAARRAKVLESHDGVNGGLDVRGKHKRRNSDEIVAEQPQLEEYLVYIHRVQPNDTYAGLILRYQCREDAFRKANGLWSRDSVQMRKWLTVPVDACEIRGRPCEPPSWHNNHAVDLLARTPGVDETLSSQAPYDDFFSRSTNGTPAESKPAEEAEKPWTHVRWVKIDTFQQPVEICRVARNAMGYFPPRRKKSIRTVSALTTPRQSFDLSSNPPASVDGTPARRPSSLSHRPQFSGTLFSSPGRAISEGGEALPAFMRRPGGVGSMGGNARVPGPDRDYLNTWTKKHIPGLNIDNLPSMSIMGSETARFGFKPEAPGLVEDHVSNGQDTNPKVQQGTGLDKAAAAVETWLRGALTRNPSSNFGGLLGQSGGDGDLIELTDTGSDDGRPSGGAPSNMVEALSLGNIGSSSRSDGNGNGTVRGRTTAAGIKGDKDE</sequence>
<organism evidence="3 4">
    <name type="scientific">Neonectria magnoliae</name>
    <dbReference type="NCBI Taxonomy" id="2732573"/>
    <lineage>
        <taxon>Eukaryota</taxon>
        <taxon>Fungi</taxon>
        <taxon>Dikarya</taxon>
        <taxon>Ascomycota</taxon>
        <taxon>Pezizomycotina</taxon>
        <taxon>Sordariomycetes</taxon>
        <taxon>Hypocreomycetidae</taxon>
        <taxon>Hypocreales</taxon>
        <taxon>Nectriaceae</taxon>
        <taxon>Neonectria</taxon>
    </lineage>
</organism>
<evidence type="ECO:0000256" key="2">
    <source>
        <dbReference type="SAM" id="MobiDB-lite"/>
    </source>
</evidence>
<feature type="compositionally biased region" description="Polar residues" evidence="2">
    <location>
        <begin position="396"/>
        <end position="409"/>
    </location>
</feature>
<proteinExistence type="inferred from homology"/>
<feature type="compositionally biased region" description="Low complexity" evidence="2">
    <location>
        <begin position="1"/>
        <end position="20"/>
    </location>
</feature>
<comment type="caution">
    <text evidence="3">The sequence shown here is derived from an EMBL/GenBank/DDBJ whole genome shotgun (WGS) entry which is preliminary data.</text>
</comment>
<evidence type="ECO:0000313" key="3">
    <source>
        <dbReference type="EMBL" id="KAK7423782.1"/>
    </source>
</evidence>
<dbReference type="InterPro" id="IPR036779">
    <property type="entry name" value="LysM_dom_sf"/>
</dbReference>
<dbReference type="PANTHER" id="PTHR20932">
    <property type="entry name" value="LYSM AND PUTATIVE PEPTIDOGLYCAN-BINDING DOMAIN-CONTAINING PROTEIN"/>
    <property type="match status" value="1"/>
</dbReference>